<evidence type="ECO:0000256" key="6">
    <source>
        <dbReference type="SAM" id="Phobius"/>
    </source>
</evidence>
<accession>A0A963Z7V7</accession>
<keyword evidence="4 6" id="KW-1133">Transmembrane helix</keyword>
<evidence type="ECO:0000256" key="5">
    <source>
        <dbReference type="ARBA" id="ARBA00023136"/>
    </source>
</evidence>
<sequence length="334" mass="35515">MLPDIAVTASTGPARGPSLLIKRTEQFGLIVVWLLLVAVFGALRPDTFLTWANLSTILGSQAVLVVVTLGLIIPLTANDFDLSIAFVMTLSSMTVAVLNVNYGVGIGWAIAAALVLGLVIGLINGLLITTFRIHSLIVTLGTGTFIHGFTLWMSDSMTISGVSPILMNGVIVDRLFGIPLEFYYTIGLAALIFYLLDYTALGRRILFVGRGREVARLSGINTNRIRISCLVVSSFFGALAGVLYAGTQGAADPVSGVSYQLPAFAAAFLGSTSIVPGRFNPWGSTVAVYFLVTGITGLVFLGFSSFIQEMFYGGALVVAVTLSQLVRGRQEQQF</sequence>
<evidence type="ECO:0000313" key="8">
    <source>
        <dbReference type="Proteomes" id="UP000721844"/>
    </source>
</evidence>
<dbReference type="InterPro" id="IPR001851">
    <property type="entry name" value="ABC_transp_permease"/>
</dbReference>
<feature type="transmembrane region" description="Helical" evidence="6">
    <location>
        <begin position="135"/>
        <end position="154"/>
    </location>
</feature>
<dbReference type="Proteomes" id="UP000721844">
    <property type="component" value="Unassembled WGS sequence"/>
</dbReference>
<protein>
    <submittedName>
        <fullName evidence="7">ABC transporter permease</fullName>
    </submittedName>
</protein>
<dbReference type="RefSeq" id="WP_227310855.1">
    <property type="nucleotide sequence ID" value="NZ_JAESVA010000031.1"/>
</dbReference>
<dbReference type="EMBL" id="JAESVA010000031">
    <property type="protein sequence ID" value="MCB8884124.1"/>
    <property type="molecule type" value="Genomic_DNA"/>
</dbReference>
<feature type="transmembrane region" description="Helical" evidence="6">
    <location>
        <begin position="27"/>
        <end position="45"/>
    </location>
</feature>
<feature type="transmembrane region" description="Helical" evidence="6">
    <location>
        <begin position="259"/>
        <end position="279"/>
    </location>
</feature>
<dbReference type="AlphaFoldDB" id="A0A963Z7V7"/>
<dbReference type="PANTHER" id="PTHR32196">
    <property type="entry name" value="ABC TRANSPORTER PERMEASE PROTEIN YPHD-RELATED-RELATED"/>
    <property type="match status" value="1"/>
</dbReference>
<keyword evidence="2" id="KW-1003">Cell membrane</keyword>
<feature type="transmembrane region" description="Helical" evidence="6">
    <location>
        <begin position="227"/>
        <end position="247"/>
    </location>
</feature>
<organism evidence="7 8">
    <name type="scientific">Acidisoma cellulosilyticum</name>
    <dbReference type="NCBI Taxonomy" id="2802395"/>
    <lineage>
        <taxon>Bacteria</taxon>
        <taxon>Pseudomonadati</taxon>
        <taxon>Pseudomonadota</taxon>
        <taxon>Alphaproteobacteria</taxon>
        <taxon>Acetobacterales</taxon>
        <taxon>Acidocellaceae</taxon>
        <taxon>Acidisoma</taxon>
    </lineage>
</organism>
<evidence type="ECO:0000256" key="2">
    <source>
        <dbReference type="ARBA" id="ARBA00022475"/>
    </source>
</evidence>
<comment type="subcellular location">
    <subcellularLocation>
        <location evidence="1">Cell membrane</location>
        <topology evidence="1">Multi-pass membrane protein</topology>
    </subcellularLocation>
</comment>
<dbReference type="GO" id="GO:0022857">
    <property type="term" value="F:transmembrane transporter activity"/>
    <property type="evidence" value="ECO:0007669"/>
    <property type="project" value="InterPro"/>
</dbReference>
<evidence type="ECO:0000313" key="7">
    <source>
        <dbReference type="EMBL" id="MCB8884124.1"/>
    </source>
</evidence>
<dbReference type="Pfam" id="PF02653">
    <property type="entry name" value="BPD_transp_2"/>
    <property type="match status" value="1"/>
</dbReference>
<feature type="transmembrane region" description="Helical" evidence="6">
    <location>
        <begin position="286"/>
        <end position="304"/>
    </location>
</feature>
<reference evidence="7 8" key="1">
    <citation type="journal article" date="2021" name="Microorganisms">
        <title>Acidisoma silvae sp. nov. and Acidisomacellulosilytica sp. nov., Two Acidophilic Bacteria Isolated from Decaying Wood, Hydrolyzing Cellulose and Producing Poly-3-hydroxybutyrate.</title>
        <authorList>
            <person name="Mieszkin S."/>
            <person name="Pouder E."/>
            <person name="Uroz S."/>
            <person name="Simon-Colin C."/>
            <person name="Alain K."/>
        </authorList>
    </citation>
    <scope>NUCLEOTIDE SEQUENCE [LARGE SCALE GENOMIC DNA]</scope>
    <source>
        <strain evidence="7 8">HW T5.17</strain>
    </source>
</reference>
<keyword evidence="5 6" id="KW-0472">Membrane</keyword>
<evidence type="ECO:0000256" key="4">
    <source>
        <dbReference type="ARBA" id="ARBA00022989"/>
    </source>
</evidence>
<feature type="transmembrane region" description="Helical" evidence="6">
    <location>
        <begin position="182"/>
        <end position="206"/>
    </location>
</feature>
<feature type="transmembrane region" description="Helical" evidence="6">
    <location>
        <begin position="106"/>
        <end position="128"/>
    </location>
</feature>
<name>A0A963Z7V7_9PROT</name>
<keyword evidence="8" id="KW-1185">Reference proteome</keyword>
<dbReference type="CDD" id="cd06579">
    <property type="entry name" value="TM_PBP1_transp_AraH_like"/>
    <property type="match status" value="1"/>
</dbReference>
<evidence type="ECO:0000256" key="1">
    <source>
        <dbReference type="ARBA" id="ARBA00004651"/>
    </source>
</evidence>
<gene>
    <name evidence="7" type="ORF">ACELLULO517_28195</name>
</gene>
<evidence type="ECO:0000256" key="3">
    <source>
        <dbReference type="ARBA" id="ARBA00022692"/>
    </source>
</evidence>
<comment type="caution">
    <text evidence="7">The sequence shown here is derived from an EMBL/GenBank/DDBJ whole genome shotgun (WGS) entry which is preliminary data.</text>
</comment>
<dbReference type="GO" id="GO:0005886">
    <property type="term" value="C:plasma membrane"/>
    <property type="evidence" value="ECO:0007669"/>
    <property type="project" value="UniProtKB-SubCell"/>
</dbReference>
<keyword evidence="3 6" id="KW-0812">Transmembrane</keyword>
<feature type="transmembrane region" description="Helical" evidence="6">
    <location>
        <begin position="51"/>
        <end position="73"/>
    </location>
</feature>
<proteinExistence type="predicted"/>